<feature type="region of interest" description="Disordered" evidence="1">
    <location>
        <begin position="117"/>
        <end position="156"/>
    </location>
</feature>
<dbReference type="EMBL" id="JH688301">
    <property type="protein sequence ID" value="EJD33319.1"/>
    <property type="molecule type" value="Genomic_DNA"/>
</dbReference>
<evidence type="ECO:0000256" key="1">
    <source>
        <dbReference type="SAM" id="MobiDB-lite"/>
    </source>
</evidence>
<evidence type="ECO:0000313" key="2">
    <source>
        <dbReference type="EMBL" id="EJD33319.1"/>
    </source>
</evidence>
<proteinExistence type="predicted"/>
<dbReference type="InParanoid" id="J0CSQ3"/>
<keyword evidence="3" id="KW-1185">Reference proteome</keyword>
<dbReference type="Proteomes" id="UP000006514">
    <property type="component" value="Unassembled WGS sequence"/>
</dbReference>
<protein>
    <submittedName>
        <fullName evidence="2">Uncharacterized protein</fullName>
    </submittedName>
</protein>
<accession>J0CSQ3</accession>
<feature type="compositionally biased region" description="Low complexity" evidence="1">
    <location>
        <begin position="117"/>
        <end position="126"/>
    </location>
</feature>
<feature type="compositionally biased region" description="Polar residues" evidence="1">
    <location>
        <begin position="130"/>
        <end position="142"/>
    </location>
</feature>
<reference evidence="3" key="1">
    <citation type="journal article" date="2012" name="Science">
        <title>The Paleozoic origin of enzymatic lignin decomposition reconstructed from 31 fungal genomes.</title>
        <authorList>
            <person name="Floudas D."/>
            <person name="Binder M."/>
            <person name="Riley R."/>
            <person name="Barry K."/>
            <person name="Blanchette R.A."/>
            <person name="Henrissat B."/>
            <person name="Martinez A.T."/>
            <person name="Otillar R."/>
            <person name="Spatafora J.W."/>
            <person name="Yadav J.S."/>
            <person name="Aerts A."/>
            <person name="Benoit I."/>
            <person name="Boyd A."/>
            <person name="Carlson A."/>
            <person name="Copeland A."/>
            <person name="Coutinho P.M."/>
            <person name="de Vries R.P."/>
            <person name="Ferreira P."/>
            <person name="Findley K."/>
            <person name="Foster B."/>
            <person name="Gaskell J."/>
            <person name="Glotzer D."/>
            <person name="Gorecki P."/>
            <person name="Heitman J."/>
            <person name="Hesse C."/>
            <person name="Hori C."/>
            <person name="Igarashi K."/>
            <person name="Jurgens J.A."/>
            <person name="Kallen N."/>
            <person name="Kersten P."/>
            <person name="Kohler A."/>
            <person name="Kuees U."/>
            <person name="Kumar T.K.A."/>
            <person name="Kuo A."/>
            <person name="LaButti K."/>
            <person name="Larrondo L.F."/>
            <person name="Lindquist E."/>
            <person name="Ling A."/>
            <person name="Lombard V."/>
            <person name="Lucas S."/>
            <person name="Lundell T."/>
            <person name="Martin R."/>
            <person name="McLaughlin D.J."/>
            <person name="Morgenstern I."/>
            <person name="Morin E."/>
            <person name="Murat C."/>
            <person name="Nagy L.G."/>
            <person name="Nolan M."/>
            <person name="Ohm R.A."/>
            <person name="Patyshakuliyeva A."/>
            <person name="Rokas A."/>
            <person name="Ruiz-Duenas F.J."/>
            <person name="Sabat G."/>
            <person name="Salamov A."/>
            <person name="Samejima M."/>
            <person name="Schmutz J."/>
            <person name="Slot J.C."/>
            <person name="St John F."/>
            <person name="Stenlid J."/>
            <person name="Sun H."/>
            <person name="Sun S."/>
            <person name="Syed K."/>
            <person name="Tsang A."/>
            <person name="Wiebenga A."/>
            <person name="Young D."/>
            <person name="Pisabarro A."/>
            <person name="Eastwood D.C."/>
            <person name="Martin F."/>
            <person name="Cullen D."/>
            <person name="Grigoriev I.V."/>
            <person name="Hibbett D.S."/>
        </authorList>
    </citation>
    <scope>NUCLEOTIDE SEQUENCE [LARGE SCALE GENOMIC DNA]</scope>
    <source>
        <strain evidence="3">TFB10046</strain>
    </source>
</reference>
<gene>
    <name evidence="2" type="ORF">AURDEDRAFT_177607</name>
</gene>
<name>J0CSQ3_AURST</name>
<evidence type="ECO:0000313" key="3">
    <source>
        <dbReference type="Proteomes" id="UP000006514"/>
    </source>
</evidence>
<sequence length="173" mass="18781">MKHSLRVKSTLVGVRRDSDDGCGSGRFRHLADAIDPEPQHLPASRGLYAPMSQGLERLLYLVTAPYSDLRFAISDQLGLGGLQSHEGTRERTKPAGAIGLVYGILIRGDQRVVFRPSESSAASIPRSSRKTSSAMPSPSETVPTVCRPKTLPGMDDVDAEQWHMHPHAQAMAP</sequence>
<dbReference type="KEGG" id="adl:AURDEDRAFT_177607"/>
<dbReference type="AlphaFoldDB" id="J0CSQ3"/>
<organism evidence="2 3">
    <name type="scientific">Auricularia subglabra (strain TFB-10046 / SS5)</name>
    <name type="common">White-rot fungus</name>
    <name type="synonym">Auricularia delicata (strain TFB10046)</name>
    <dbReference type="NCBI Taxonomy" id="717982"/>
    <lineage>
        <taxon>Eukaryota</taxon>
        <taxon>Fungi</taxon>
        <taxon>Dikarya</taxon>
        <taxon>Basidiomycota</taxon>
        <taxon>Agaricomycotina</taxon>
        <taxon>Agaricomycetes</taxon>
        <taxon>Auriculariales</taxon>
        <taxon>Auriculariaceae</taxon>
        <taxon>Auricularia</taxon>
    </lineage>
</organism>